<reference evidence="17 18" key="1">
    <citation type="submission" date="2016-10" db="EMBL/GenBank/DDBJ databases">
        <title>The whole genome sequencing and assembly of Aeribacillus pallidus KCTC3564 strain.</title>
        <authorList>
            <person name="Lee Y.-J."/>
            <person name="Park M.-K."/>
            <person name="Yi H."/>
            <person name="Bahn Y.-S."/>
            <person name="Kim J.F."/>
            <person name="Lee D.-W."/>
        </authorList>
    </citation>
    <scope>NUCLEOTIDE SEQUENCE [LARGE SCALE GENOMIC DNA]</scope>
    <source>
        <strain evidence="17 18">KCTC3564</strain>
    </source>
</reference>
<dbReference type="SMART" id="SM00304">
    <property type="entry name" value="HAMP"/>
    <property type="match status" value="1"/>
</dbReference>
<keyword evidence="9 17" id="KW-0418">Kinase</keyword>
<evidence type="ECO:0000256" key="3">
    <source>
        <dbReference type="ARBA" id="ARBA00012438"/>
    </source>
</evidence>
<dbReference type="InterPro" id="IPR003661">
    <property type="entry name" value="HisK_dim/P_dom"/>
</dbReference>
<evidence type="ECO:0000313" key="17">
    <source>
        <dbReference type="EMBL" id="ASS91262.1"/>
    </source>
</evidence>
<keyword evidence="10" id="KW-0067">ATP-binding</keyword>
<dbReference type="SUPFAM" id="SSF158472">
    <property type="entry name" value="HAMP domain-like"/>
    <property type="match status" value="1"/>
</dbReference>
<keyword evidence="13 14" id="KW-0472">Membrane</keyword>
<evidence type="ECO:0000256" key="4">
    <source>
        <dbReference type="ARBA" id="ARBA00022475"/>
    </source>
</evidence>
<feature type="transmembrane region" description="Helical" evidence="14">
    <location>
        <begin position="12"/>
        <end position="40"/>
    </location>
</feature>
<dbReference type="SUPFAM" id="SSF55874">
    <property type="entry name" value="ATPase domain of HSP90 chaperone/DNA topoisomerase II/histidine kinase"/>
    <property type="match status" value="1"/>
</dbReference>
<evidence type="ECO:0000256" key="7">
    <source>
        <dbReference type="ARBA" id="ARBA00022692"/>
    </source>
</evidence>
<dbReference type="PANTHER" id="PTHR45528:SF8">
    <property type="entry name" value="HISTIDINE KINASE"/>
    <property type="match status" value="1"/>
</dbReference>
<accession>A0A223E7N6</accession>
<evidence type="ECO:0000259" key="16">
    <source>
        <dbReference type="PROSITE" id="PS50885"/>
    </source>
</evidence>
<dbReference type="GO" id="GO:0000155">
    <property type="term" value="F:phosphorelay sensor kinase activity"/>
    <property type="evidence" value="ECO:0007669"/>
    <property type="project" value="InterPro"/>
</dbReference>
<dbReference type="InterPro" id="IPR036097">
    <property type="entry name" value="HisK_dim/P_sf"/>
</dbReference>
<dbReference type="CDD" id="cd06225">
    <property type="entry name" value="HAMP"/>
    <property type="match status" value="1"/>
</dbReference>
<dbReference type="SMART" id="SM00387">
    <property type="entry name" value="HATPase_c"/>
    <property type="match status" value="1"/>
</dbReference>
<keyword evidence="8" id="KW-0547">Nucleotide-binding</keyword>
<keyword evidence="12" id="KW-0902">Two-component regulatory system</keyword>
<dbReference type="Gene3D" id="6.10.340.10">
    <property type="match status" value="1"/>
</dbReference>
<keyword evidence="6" id="KW-0808">Transferase</keyword>
<dbReference type="KEGG" id="apak:AP3564_14490"/>
<feature type="domain" description="HAMP" evidence="16">
    <location>
        <begin position="186"/>
        <end position="238"/>
    </location>
</feature>
<protein>
    <recommendedName>
        <fullName evidence="3">histidine kinase</fullName>
        <ecNumber evidence="3">2.7.13.3</ecNumber>
    </recommendedName>
</protein>
<dbReference type="Pfam" id="PF02518">
    <property type="entry name" value="HATPase_c"/>
    <property type="match status" value="1"/>
</dbReference>
<gene>
    <name evidence="17" type="ORF">AP3564_14490</name>
</gene>
<evidence type="ECO:0000313" key="18">
    <source>
        <dbReference type="Proteomes" id="UP000214606"/>
    </source>
</evidence>
<dbReference type="PRINTS" id="PR00344">
    <property type="entry name" value="BCTRLSENSOR"/>
</dbReference>
<dbReference type="PROSITE" id="PS50109">
    <property type="entry name" value="HIS_KIN"/>
    <property type="match status" value="1"/>
</dbReference>
<dbReference type="EMBL" id="CP017703">
    <property type="protein sequence ID" value="ASS91262.1"/>
    <property type="molecule type" value="Genomic_DNA"/>
</dbReference>
<keyword evidence="4" id="KW-1003">Cell membrane</keyword>
<feature type="transmembrane region" description="Helical" evidence="14">
    <location>
        <begin position="156"/>
        <end position="179"/>
    </location>
</feature>
<dbReference type="Proteomes" id="UP000214606">
    <property type="component" value="Chromosome"/>
</dbReference>
<keyword evidence="7 14" id="KW-0812">Transmembrane</keyword>
<evidence type="ECO:0000259" key="15">
    <source>
        <dbReference type="PROSITE" id="PS50109"/>
    </source>
</evidence>
<dbReference type="GO" id="GO:0005886">
    <property type="term" value="C:plasma membrane"/>
    <property type="evidence" value="ECO:0007669"/>
    <property type="project" value="UniProtKB-SubCell"/>
</dbReference>
<dbReference type="Gene3D" id="1.10.287.130">
    <property type="match status" value="1"/>
</dbReference>
<dbReference type="PANTHER" id="PTHR45528">
    <property type="entry name" value="SENSOR HISTIDINE KINASE CPXA"/>
    <property type="match status" value="1"/>
</dbReference>
<evidence type="ECO:0000256" key="2">
    <source>
        <dbReference type="ARBA" id="ARBA00004651"/>
    </source>
</evidence>
<dbReference type="InterPro" id="IPR050398">
    <property type="entry name" value="HssS/ArlS-like"/>
</dbReference>
<dbReference type="PROSITE" id="PS50885">
    <property type="entry name" value="HAMP"/>
    <property type="match status" value="1"/>
</dbReference>
<dbReference type="Pfam" id="PF00512">
    <property type="entry name" value="HisKA"/>
    <property type="match status" value="1"/>
</dbReference>
<feature type="domain" description="Histidine kinase" evidence="15">
    <location>
        <begin position="253"/>
        <end position="471"/>
    </location>
</feature>
<dbReference type="InterPro" id="IPR036890">
    <property type="entry name" value="HATPase_C_sf"/>
</dbReference>
<organism evidence="17 18">
    <name type="scientific">Aeribacillus pallidus</name>
    <dbReference type="NCBI Taxonomy" id="33936"/>
    <lineage>
        <taxon>Bacteria</taxon>
        <taxon>Bacillati</taxon>
        <taxon>Bacillota</taxon>
        <taxon>Bacilli</taxon>
        <taxon>Bacillales</taxon>
        <taxon>Bacillaceae</taxon>
        <taxon>Aeribacillus</taxon>
    </lineage>
</organism>
<dbReference type="InterPro" id="IPR003660">
    <property type="entry name" value="HAMP_dom"/>
</dbReference>
<evidence type="ECO:0000256" key="13">
    <source>
        <dbReference type="ARBA" id="ARBA00023136"/>
    </source>
</evidence>
<dbReference type="InterPro" id="IPR005467">
    <property type="entry name" value="His_kinase_dom"/>
</dbReference>
<dbReference type="CDD" id="cd00082">
    <property type="entry name" value="HisKA"/>
    <property type="match status" value="1"/>
</dbReference>
<dbReference type="InterPro" id="IPR003594">
    <property type="entry name" value="HATPase_dom"/>
</dbReference>
<evidence type="ECO:0000256" key="9">
    <source>
        <dbReference type="ARBA" id="ARBA00022777"/>
    </source>
</evidence>
<keyword evidence="11 14" id="KW-1133">Transmembrane helix</keyword>
<name>A0A164A131_9BACI</name>
<comment type="subcellular location">
    <subcellularLocation>
        <location evidence="2">Cell membrane</location>
        <topology evidence="2">Multi-pass membrane protein</topology>
    </subcellularLocation>
</comment>
<evidence type="ECO:0000256" key="12">
    <source>
        <dbReference type="ARBA" id="ARBA00023012"/>
    </source>
</evidence>
<dbReference type="SUPFAM" id="SSF47384">
    <property type="entry name" value="Homodimeric domain of signal transducing histidine kinase"/>
    <property type="match status" value="1"/>
</dbReference>
<dbReference type="InterPro" id="IPR004358">
    <property type="entry name" value="Sig_transdc_His_kin-like_C"/>
</dbReference>
<evidence type="ECO:0000256" key="1">
    <source>
        <dbReference type="ARBA" id="ARBA00000085"/>
    </source>
</evidence>
<dbReference type="GO" id="GO:0005524">
    <property type="term" value="F:ATP binding"/>
    <property type="evidence" value="ECO:0007669"/>
    <property type="project" value="UniProtKB-KW"/>
</dbReference>
<dbReference type="SMART" id="SM00388">
    <property type="entry name" value="HisKA"/>
    <property type="match status" value="1"/>
</dbReference>
<keyword evidence="5" id="KW-0597">Phosphoprotein</keyword>
<evidence type="ECO:0000256" key="6">
    <source>
        <dbReference type="ARBA" id="ARBA00022679"/>
    </source>
</evidence>
<evidence type="ECO:0000256" key="11">
    <source>
        <dbReference type="ARBA" id="ARBA00022989"/>
    </source>
</evidence>
<evidence type="ECO:0000256" key="5">
    <source>
        <dbReference type="ARBA" id="ARBA00022553"/>
    </source>
</evidence>
<dbReference type="AlphaFoldDB" id="A0A164A131"/>
<proteinExistence type="predicted"/>
<comment type="catalytic activity">
    <reaction evidence="1">
        <text>ATP + protein L-histidine = ADP + protein N-phospho-L-histidine.</text>
        <dbReference type="EC" id="2.7.13.3"/>
    </reaction>
</comment>
<evidence type="ECO:0000256" key="14">
    <source>
        <dbReference type="SAM" id="Phobius"/>
    </source>
</evidence>
<sequence length="485" mass="56260">MKKDKTIKRDFYLLVVKIFLSTIVSSLITYLCLLLFIFMFTNNNTIKPTNYFVKYLDLIEKKIEENSASILMGRLIDTKSYNEKIQGEVLDINGNHMYGDKGVAGDKIDVGEVINHEIVKGSYVYRFIPIKHDNSIQAVYVLKAPFGFIINNNDRLGIVFIYVVLLISPLIFFIIYLILFTSRLYKSLFNNIKVLLQAADKISNGDFDFKVSGLKRKEFIRIQDSFNTMISALKEMIESLSKIDDERKIMVSSIAHDIRTPLTVIRGQIDLINDLKNQDHFDITPHLDIIRKNCSKMSMLTDNLSLLYKVEKAHFLLNIKRIDLNKMLNEKKQEISTMVYNKKSVNIYFDVNLRKQFYFLDEAMLMRVLDNILYNSLRFTTSGEIKLEVRDEADGHDTKIYFKCSDTGTGFKEKDTSLLFKAFYQNEQYKNHFGLGLYIAKKIVNNYDGEIWAYNNENGGATVEFYIKEISNYPQISQPSNNPSK</sequence>
<evidence type="ECO:0000256" key="10">
    <source>
        <dbReference type="ARBA" id="ARBA00022840"/>
    </source>
</evidence>
<accession>A0A164A131</accession>
<dbReference type="RefSeq" id="WP_066248637.1">
    <property type="nucleotide sequence ID" value="NZ_CP017703.1"/>
</dbReference>
<dbReference type="Gene3D" id="3.30.565.10">
    <property type="entry name" value="Histidine kinase-like ATPase, C-terminal domain"/>
    <property type="match status" value="1"/>
</dbReference>
<evidence type="ECO:0000256" key="8">
    <source>
        <dbReference type="ARBA" id="ARBA00022741"/>
    </source>
</evidence>
<dbReference type="EC" id="2.7.13.3" evidence="3"/>